<evidence type="ECO:0000313" key="2">
    <source>
        <dbReference type="Proteomes" id="UP001454036"/>
    </source>
</evidence>
<accession>A0AAV3P2I7</accession>
<evidence type="ECO:0000313" key="1">
    <source>
        <dbReference type="EMBL" id="GAA0145794.1"/>
    </source>
</evidence>
<proteinExistence type="predicted"/>
<protein>
    <submittedName>
        <fullName evidence="1">Uncharacterized protein</fullName>
    </submittedName>
</protein>
<dbReference type="Proteomes" id="UP001454036">
    <property type="component" value="Unassembled WGS sequence"/>
</dbReference>
<dbReference type="EMBL" id="BAABME010016398">
    <property type="protein sequence ID" value="GAA0145794.1"/>
    <property type="molecule type" value="Genomic_DNA"/>
</dbReference>
<reference evidence="1 2" key="1">
    <citation type="submission" date="2024-01" db="EMBL/GenBank/DDBJ databases">
        <title>The complete chloroplast genome sequence of Lithospermum erythrorhizon: insights into the phylogenetic relationship among Boraginaceae species and the maternal lineages of purple gromwells.</title>
        <authorList>
            <person name="Okada T."/>
            <person name="Watanabe K."/>
        </authorList>
    </citation>
    <scope>NUCLEOTIDE SEQUENCE [LARGE SCALE GENOMIC DNA]</scope>
</reference>
<sequence length="135" mass="16198">MDQQPDSWILMTDQQKGLENAIQREMSEVEHRLYVKHLHTNWSKRFPRKMMKGMMRKCARAANVPYFKYRMQQIKNMSIEAYESLNRINPRKWTRCAFRLSTNCSELVNNWAEAFNVVIIKVRDQPIITMSVKRS</sequence>
<comment type="caution">
    <text evidence="1">The sequence shown here is derived from an EMBL/GenBank/DDBJ whole genome shotgun (WGS) entry which is preliminary data.</text>
</comment>
<dbReference type="AlphaFoldDB" id="A0AAV3P2I7"/>
<organism evidence="1 2">
    <name type="scientific">Lithospermum erythrorhizon</name>
    <name type="common">Purple gromwell</name>
    <name type="synonym">Lithospermum officinale var. erythrorhizon</name>
    <dbReference type="NCBI Taxonomy" id="34254"/>
    <lineage>
        <taxon>Eukaryota</taxon>
        <taxon>Viridiplantae</taxon>
        <taxon>Streptophyta</taxon>
        <taxon>Embryophyta</taxon>
        <taxon>Tracheophyta</taxon>
        <taxon>Spermatophyta</taxon>
        <taxon>Magnoliopsida</taxon>
        <taxon>eudicotyledons</taxon>
        <taxon>Gunneridae</taxon>
        <taxon>Pentapetalae</taxon>
        <taxon>asterids</taxon>
        <taxon>lamiids</taxon>
        <taxon>Boraginales</taxon>
        <taxon>Boraginaceae</taxon>
        <taxon>Boraginoideae</taxon>
        <taxon>Lithospermeae</taxon>
        <taxon>Lithospermum</taxon>
    </lineage>
</organism>
<keyword evidence="2" id="KW-1185">Reference proteome</keyword>
<gene>
    <name evidence="1" type="ORF">LIER_36192</name>
</gene>
<dbReference type="PANTHER" id="PTHR31973">
    <property type="entry name" value="POLYPROTEIN, PUTATIVE-RELATED"/>
    <property type="match status" value="1"/>
</dbReference>
<dbReference type="PANTHER" id="PTHR31973:SF187">
    <property type="entry name" value="MUTATOR TRANSPOSASE MUDRA PROTEIN"/>
    <property type="match status" value="1"/>
</dbReference>
<name>A0AAV3P2I7_LITER</name>